<dbReference type="Proteomes" id="UP000016944">
    <property type="component" value="Chromosome I"/>
</dbReference>
<dbReference type="HOGENOM" id="CLU_327295_0_0_5"/>
<dbReference type="PATRIC" id="fig|424182.3.peg.1826"/>
<sequence length="955" mass="102544">MAIFSLATAIIGGISSFIGGLGAVGAFLLKTAVGVGLSLLAQSLAGEPKDPTFSINGTLQGGGDVPRSFVMGRTATAGSLVFVNTWGQDGDTPNAYLTQVIALSDLPVRGLAEVWVNGELVTLGGLTDRGYAVNEYPDSLWIKFYDGTQTTADSFLFTSVSNGNRWWNPDRIGRGVAYAIVTARVSKNMFSGVPSFKFVLEGMRLYDPSRDSTVGGVGGHRWVDPSTWGGDGDFLPAVQIYNLLRGITYNGQWFYGLQNLSSSRLPAAAWIAQIEKHRAGTLESTGWVNTYRSGGEIQVDAPLTSAVEALLTACQGRISEVGGVYYLHSGAPDAPVIAFTDDDILSTEEQEFTPFLGLADTINGVSANYPSPSDGWVAKTAPPLYRTDLEAIDGNRRLMADVDLNFVPYPEQVQRLMKSALEEARRFRRHTIVLPPKFWAYATPGTVFSWTSERNGYIAKLMRIDGVADRANLDVMIDITEVDPSDYDWSSDTEFKPPVDGQLGVIRPTPQPIVDWFAEPATVKDSSGEDRRPAIRLTWDNSDGRLDDVIGIEYEVRLQATLEKVSEGRTDQPQVGSMLISQSLLPAESYVVRGRYIPGGDRPVLWSGFIPVITPNILLSDKDVFVDIDLTGIEEALGWLRNSTRTAQDAIDGLIAAQMELATVAYKDTRKLARELSVELGEARAEYKEEIQLAVNETMAVAGKVETLTAALGGSSAFVNVAWAAIAAPSGYAARYGVTAAVNDGAYRAASLLLDVPANPALPTRVIVQAGQFVVASDDGSVIKQPFTVQGGVLYANDIRANKLSAFSSELGNVNISEAYIGTLTVGTSNIDPGAITVVETATMGDITSDGSSFYNLDVTINHGAGSPRILVTGQSYVLDDVGGTPRVWSFVIRDQTGNAGLEALQGSGGSSPVSWMAVHNPPSGRTQTTYRLQLQGGSSLKFKSNKIIAMVLKR</sequence>
<accession>U4PUE7</accession>
<reference evidence="2 3" key="1">
    <citation type="journal article" date="2013" name="Genome Announc.">
        <title>Complete Genome Sequence of the Sesbania Symbiont and Rice Growth-Promoting Endophyte Rhizobium sp. Strain IRBG74.</title>
        <authorList>
            <person name="Crook M.B."/>
            <person name="Mitra S."/>
            <person name="Ane J.M."/>
            <person name="Sadowsky M.J."/>
            <person name="Gyaneshwar P."/>
        </authorList>
    </citation>
    <scope>NUCLEOTIDE SEQUENCE [LARGE SCALE GENOMIC DNA]</scope>
    <source>
        <strain evidence="2 3">IRBG74</strain>
    </source>
</reference>
<dbReference type="RefSeq" id="WP_022556401.1">
    <property type="nucleotide sequence ID" value="NC_022535.1"/>
</dbReference>
<evidence type="ECO:0000313" key="3">
    <source>
        <dbReference type="Proteomes" id="UP000016944"/>
    </source>
</evidence>
<feature type="domain" description="Tip attachment protein J" evidence="1">
    <location>
        <begin position="305"/>
        <end position="465"/>
    </location>
</feature>
<proteinExistence type="predicted"/>
<dbReference type="AlphaFoldDB" id="U4PUE7"/>
<gene>
    <name evidence="2" type="ORF">BN877_I1850</name>
</gene>
<dbReference type="KEGG" id="rir:BN877_I1850"/>
<dbReference type="InterPro" id="IPR032876">
    <property type="entry name" value="J_dom"/>
</dbReference>
<evidence type="ECO:0000313" key="2">
    <source>
        <dbReference type="EMBL" id="CDI08744.1"/>
    </source>
</evidence>
<dbReference type="EMBL" id="HG518322">
    <property type="protein sequence ID" value="CDI08744.1"/>
    <property type="molecule type" value="Genomic_DNA"/>
</dbReference>
<dbReference type="Pfam" id="PF13550">
    <property type="entry name" value="Phage-tail_3"/>
    <property type="match status" value="1"/>
</dbReference>
<evidence type="ECO:0000259" key="1">
    <source>
        <dbReference type="Pfam" id="PF13550"/>
    </source>
</evidence>
<organism evidence="2 3">
    <name type="scientific">Agrobacterium pusense</name>
    <dbReference type="NCBI Taxonomy" id="648995"/>
    <lineage>
        <taxon>Bacteria</taxon>
        <taxon>Pseudomonadati</taxon>
        <taxon>Pseudomonadota</taxon>
        <taxon>Alphaproteobacteria</taxon>
        <taxon>Hyphomicrobiales</taxon>
        <taxon>Rhizobiaceae</taxon>
        <taxon>Rhizobium/Agrobacterium group</taxon>
        <taxon>Agrobacterium</taxon>
    </lineage>
</organism>
<name>U4PUE7_9HYPH</name>
<protein>
    <submittedName>
        <fullName evidence="2">Phage tail fiber protein</fullName>
    </submittedName>
</protein>